<dbReference type="OrthoDB" id="5918411at2"/>
<dbReference type="RefSeq" id="WP_074723790.1">
    <property type="nucleotide sequence ID" value="NZ_CBCRVS010000009.1"/>
</dbReference>
<dbReference type="GO" id="GO:0016740">
    <property type="term" value="F:transferase activity"/>
    <property type="evidence" value="ECO:0007669"/>
    <property type="project" value="UniProtKB-KW"/>
</dbReference>
<dbReference type="EMBL" id="FOFZ01000009">
    <property type="protein sequence ID" value="SER27911.1"/>
    <property type="molecule type" value="Genomic_DNA"/>
</dbReference>
<protein>
    <submittedName>
        <fullName evidence="1">Predicted nucleotidyltransferase</fullName>
    </submittedName>
</protein>
<dbReference type="Proteomes" id="UP000183658">
    <property type="component" value="Unassembled WGS sequence"/>
</dbReference>
<evidence type="ECO:0000313" key="1">
    <source>
        <dbReference type="EMBL" id="SER27911.1"/>
    </source>
</evidence>
<name>A0A1H9MWG0_FLAFI</name>
<gene>
    <name evidence="1" type="ORF">SAMN05444355_10944</name>
</gene>
<evidence type="ECO:0000313" key="2">
    <source>
        <dbReference type="Proteomes" id="UP000183658"/>
    </source>
</evidence>
<sequence>MSIYKISFKQLQQQPVISEMLTALENGLHKYNIDFYLVGAVARDVWMTAINDIPPSRVTGDIDFAVFINDKNTYADLREYLINVEGFIPYKGNGFVLKWKNIIQIDLMPFGEIEAKPSNITVEGTGLTSLNMPGFKEIYDSGLPEAELEEKHRFKFCTLPGIVLLKLIAFQERPEIRRDDIKDISKILKHFFDMYADEIYENHNDLFGDKDINLHWIAARVLGRDMGKIALLNDALFLRIKKFLKKNTADIHSSDVAKIMAEFFQNTIAENVKLLEQVKIGYLENDAL</sequence>
<keyword evidence="1" id="KW-0808">Transferase</keyword>
<proteinExistence type="predicted"/>
<keyword evidence="2" id="KW-1185">Reference proteome</keyword>
<accession>A0A1H9MWG0</accession>
<reference evidence="2" key="1">
    <citation type="submission" date="2016-10" db="EMBL/GenBank/DDBJ databases">
        <authorList>
            <person name="Varghese N."/>
            <person name="Submissions S."/>
        </authorList>
    </citation>
    <scope>NUCLEOTIDE SEQUENCE [LARGE SCALE GENOMIC DNA]</scope>
    <source>
        <strain evidence="2">DSM 15719</strain>
    </source>
</reference>
<dbReference type="AlphaFoldDB" id="A0A1H9MWG0"/>
<organism evidence="1 2">
    <name type="scientific">Flavobacterium frigoris</name>
    <dbReference type="NCBI Taxonomy" id="229204"/>
    <lineage>
        <taxon>Bacteria</taxon>
        <taxon>Pseudomonadati</taxon>
        <taxon>Bacteroidota</taxon>
        <taxon>Flavobacteriia</taxon>
        <taxon>Flavobacteriales</taxon>
        <taxon>Flavobacteriaceae</taxon>
        <taxon>Flavobacterium</taxon>
    </lineage>
</organism>